<feature type="non-terminal residue" evidence="1">
    <location>
        <position position="362"/>
    </location>
</feature>
<evidence type="ECO:0000313" key="2">
    <source>
        <dbReference type="Proteomes" id="UP000789920"/>
    </source>
</evidence>
<keyword evidence="2" id="KW-1185">Reference proteome</keyword>
<organism evidence="1 2">
    <name type="scientific">Racocetra persica</name>
    <dbReference type="NCBI Taxonomy" id="160502"/>
    <lineage>
        <taxon>Eukaryota</taxon>
        <taxon>Fungi</taxon>
        <taxon>Fungi incertae sedis</taxon>
        <taxon>Mucoromycota</taxon>
        <taxon>Glomeromycotina</taxon>
        <taxon>Glomeromycetes</taxon>
        <taxon>Diversisporales</taxon>
        <taxon>Gigasporaceae</taxon>
        <taxon>Racocetra</taxon>
    </lineage>
</organism>
<dbReference type="Proteomes" id="UP000789920">
    <property type="component" value="Unassembled WGS sequence"/>
</dbReference>
<name>A0ACA9QSC1_9GLOM</name>
<comment type="caution">
    <text evidence="1">The sequence shown here is derived from an EMBL/GenBank/DDBJ whole genome shotgun (WGS) entry which is preliminary data.</text>
</comment>
<proteinExistence type="predicted"/>
<feature type="non-terminal residue" evidence="1">
    <location>
        <position position="1"/>
    </location>
</feature>
<gene>
    <name evidence="1" type="ORF">RPERSI_LOCUS15501</name>
</gene>
<reference evidence="1" key="1">
    <citation type="submission" date="2021-06" db="EMBL/GenBank/DDBJ databases">
        <authorList>
            <person name="Kallberg Y."/>
            <person name="Tangrot J."/>
            <person name="Rosling A."/>
        </authorList>
    </citation>
    <scope>NUCLEOTIDE SEQUENCE</scope>
    <source>
        <strain evidence="1">MA461A</strain>
    </source>
</reference>
<evidence type="ECO:0000313" key="1">
    <source>
        <dbReference type="EMBL" id="CAG8763424.1"/>
    </source>
</evidence>
<accession>A0ACA9QSC1</accession>
<protein>
    <submittedName>
        <fullName evidence="1">1142_t:CDS:1</fullName>
    </submittedName>
</protein>
<sequence length="362" mass="40974">LSHNLALSKPDLNIYLIEHEITLDIYASHQIEIQKTLSKMPHKRTFSLNAYFWKMVPKRGVKNYENVQKKLKTLNSTDELFPITKEDFQNYVNLKVNSGRINSRTLRQYVGEIKSHHMAKGGFWDQEFDSIIEEGEKSILLKDVIQESQNATDEPGNVHLDTSITSLPRRMQEGQTEQAYLQPYQSIDCASDVVTSLQTDNISHETFQNSTILVSNIVSDRQPYPLISVDNASTVATSQFTPTLNQISPPNIDQFVHPHDDTGAGASSPGQSVSVSDTNLIHNILNSLLPGQYQQYSSLLQHLQSDQFQQNNALLQSGQFQQNNALLQSATDTSNQIYRLEKELGDKRRELCELLLKVLSNQ</sequence>
<dbReference type="EMBL" id="CAJVQC010037274">
    <property type="protein sequence ID" value="CAG8763424.1"/>
    <property type="molecule type" value="Genomic_DNA"/>
</dbReference>